<dbReference type="OrthoDB" id="10680564at2759"/>
<protein>
    <submittedName>
        <fullName evidence="2">Uncharacterized protein</fullName>
    </submittedName>
</protein>
<keyword evidence="3" id="KW-1185">Reference proteome</keyword>
<dbReference type="Proteomes" id="UP000307440">
    <property type="component" value="Unassembled WGS sequence"/>
</dbReference>
<dbReference type="AlphaFoldDB" id="A0A5C3KNL5"/>
<sequence>MEIGSQTRMKPERSPLAVPPDSGRVLPGEPDKQHAQIGDDNSTEFAQGLHITSNPYRSRIILALCAVVDADKKDMDAKLTVIPEKLLRACDCGSTLLSVALQTKFVDKRTPLGWLFDNLPDSIVHSDPEEVSYQVLAAATQGLLASYWNGEYTAAKDLIQSCCRRNINMFFQRELNEFKKSSTCETTYQVDLKKKVHAINGPGLQQNGTVEFTIPNFRQRMLLDGFVDIRFIFWQCLWSYRIHSSGGEAWHVKCTIVDDPLNINLPREMPKLLELYNTATGEVELESCYRCATLKLKTKQLTDIAAGRLLFPPPAMQHKVSSDGHVFRDTTKAFERRNQYTESDGILRGIIHFSRDTAKKDIETNNYE</sequence>
<accession>A0A5C3KNL5</accession>
<proteinExistence type="predicted"/>
<gene>
    <name evidence="2" type="ORF">FA15DRAFT_657942</name>
</gene>
<organism evidence="2 3">
    <name type="scientific">Coprinopsis marcescibilis</name>
    <name type="common">Agaric fungus</name>
    <name type="synonym">Psathyrella marcescibilis</name>
    <dbReference type="NCBI Taxonomy" id="230819"/>
    <lineage>
        <taxon>Eukaryota</taxon>
        <taxon>Fungi</taxon>
        <taxon>Dikarya</taxon>
        <taxon>Basidiomycota</taxon>
        <taxon>Agaricomycotina</taxon>
        <taxon>Agaricomycetes</taxon>
        <taxon>Agaricomycetidae</taxon>
        <taxon>Agaricales</taxon>
        <taxon>Agaricineae</taxon>
        <taxon>Psathyrellaceae</taxon>
        <taxon>Coprinopsis</taxon>
    </lineage>
</organism>
<evidence type="ECO:0000313" key="2">
    <source>
        <dbReference type="EMBL" id="TFK21882.1"/>
    </source>
</evidence>
<feature type="region of interest" description="Disordered" evidence="1">
    <location>
        <begin position="1"/>
        <end position="39"/>
    </location>
</feature>
<dbReference type="EMBL" id="ML210255">
    <property type="protein sequence ID" value="TFK21882.1"/>
    <property type="molecule type" value="Genomic_DNA"/>
</dbReference>
<evidence type="ECO:0000256" key="1">
    <source>
        <dbReference type="SAM" id="MobiDB-lite"/>
    </source>
</evidence>
<name>A0A5C3KNL5_COPMA</name>
<evidence type="ECO:0000313" key="3">
    <source>
        <dbReference type="Proteomes" id="UP000307440"/>
    </source>
</evidence>
<reference evidence="2 3" key="1">
    <citation type="journal article" date="2019" name="Nat. Ecol. Evol.">
        <title>Megaphylogeny resolves global patterns of mushroom evolution.</title>
        <authorList>
            <person name="Varga T."/>
            <person name="Krizsan K."/>
            <person name="Foldi C."/>
            <person name="Dima B."/>
            <person name="Sanchez-Garcia M."/>
            <person name="Sanchez-Ramirez S."/>
            <person name="Szollosi G.J."/>
            <person name="Szarkandi J.G."/>
            <person name="Papp V."/>
            <person name="Albert L."/>
            <person name="Andreopoulos W."/>
            <person name="Angelini C."/>
            <person name="Antonin V."/>
            <person name="Barry K.W."/>
            <person name="Bougher N.L."/>
            <person name="Buchanan P."/>
            <person name="Buyck B."/>
            <person name="Bense V."/>
            <person name="Catcheside P."/>
            <person name="Chovatia M."/>
            <person name="Cooper J."/>
            <person name="Damon W."/>
            <person name="Desjardin D."/>
            <person name="Finy P."/>
            <person name="Geml J."/>
            <person name="Haridas S."/>
            <person name="Hughes K."/>
            <person name="Justo A."/>
            <person name="Karasinski D."/>
            <person name="Kautmanova I."/>
            <person name="Kiss B."/>
            <person name="Kocsube S."/>
            <person name="Kotiranta H."/>
            <person name="LaButti K.M."/>
            <person name="Lechner B.E."/>
            <person name="Liimatainen K."/>
            <person name="Lipzen A."/>
            <person name="Lukacs Z."/>
            <person name="Mihaltcheva S."/>
            <person name="Morgado L.N."/>
            <person name="Niskanen T."/>
            <person name="Noordeloos M.E."/>
            <person name="Ohm R.A."/>
            <person name="Ortiz-Santana B."/>
            <person name="Ovrebo C."/>
            <person name="Racz N."/>
            <person name="Riley R."/>
            <person name="Savchenko A."/>
            <person name="Shiryaev A."/>
            <person name="Soop K."/>
            <person name="Spirin V."/>
            <person name="Szebenyi C."/>
            <person name="Tomsovsky M."/>
            <person name="Tulloss R.E."/>
            <person name="Uehling J."/>
            <person name="Grigoriev I.V."/>
            <person name="Vagvolgyi C."/>
            <person name="Papp T."/>
            <person name="Martin F.M."/>
            <person name="Miettinen O."/>
            <person name="Hibbett D.S."/>
            <person name="Nagy L.G."/>
        </authorList>
    </citation>
    <scope>NUCLEOTIDE SEQUENCE [LARGE SCALE GENOMIC DNA]</scope>
    <source>
        <strain evidence="2 3">CBS 121175</strain>
    </source>
</reference>